<dbReference type="GO" id="GO:0017119">
    <property type="term" value="C:Golgi transport complex"/>
    <property type="evidence" value="ECO:0007669"/>
    <property type="project" value="InterPro"/>
</dbReference>
<feature type="domain" description="Conserved oligomeric Golgi complex subunit 5 N-terminal" evidence="1">
    <location>
        <begin position="35"/>
        <end position="137"/>
    </location>
</feature>
<name>A0A914LJU6_MELIC</name>
<dbReference type="Pfam" id="PF10392">
    <property type="entry name" value="COG5_N"/>
    <property type="match status" value="1"/>
</dbReference>
<dbReference type="Proteomes" id="UP000887563">
    <property type="component" value="Unplaced"/>
</dbReference>
<evidence type="ECO:0000259" key="1">
    <source>
        <dbReference type="Pfam" id="PF10392"/>
    </source>
</evidence>
<dbReference type="WBParaSite" id="Minc3s00578g14548">
    <property type="protein sequence ID" value="Minc3s00578g14548"/>
    <property type="gene ID" value="Minc3s00578g14548"/>
</dbReference>
<dbReference type="InterPro" id="IPR049176">
    <property type="entry name" value="COG5_N"/>
</dbReference>
<accession>A0A914LJU6</accession>
<dbReference type="PANTHER" id="PTHR13228">
    <property type="entry name" value="CONSERVED OLIGOMERIC GOLGI COMPLEX COMPONENT 5"/>
    <property type="match status" value="1"/>
</dbReference>
<protein>
    <submittedName>
        <fullName evidence="3">Conserved oligomeric Golgi complex subunit 5</fullName>
    </submittedName>
</protein>
<dbReference type="InterPro" id="IPR019465">
    <property type="entry name" value="Cog5"/>
</dbReference>
<sequence>MPLDITQEKIEQFIAGQLGEEGETEFLKRIVSSNERSETERILAKVQMIQGDLNTRLRQGVEENYPRLLEQVSAIEHLDSAHTHFQHEMDSVTKKFDQIANEVQNKLNNVRSSVHAIANLTKMSRLLGDALRCQELVNLCNEEKDLLKKAEYATEFVSLIKSNDKLLKLKWLHESCLFKRELIVSKIRQELFEQLRSSLRSLNAGVVNSTMKAMQKLIDNSTVYQKELSSLMDESLRELDGLFLQLGTQSNTEKASKFLPQLGTKLHSQMEQFQLLGTDNAQHFARLVGKVIANRVPANAPYAMRLVQTIYKSLGSHSDSVANVIRDALHPLKTSIHSQSLANLFAAIDEILEQDEKREAIIVEKLNAVLRAELSSVNWDKDLQREMEINIGKALKYLAVKLENNLKFGEEEELRFIGRVSKTQLQNYLILNIGYEMTKYWPNLCAPFNALLKPALETIVDAMRGLVSLVLASMHEEDMSNASASSSDYIKELCGHLRIFRQHCIQLKPLNESFDVLPSFLNFCIEQYLLHISLIRPQKEVILKRFVKDFDYLCKNGLQIFDCKYSKMLNSSNQIINFIQSMPNKFEEIFNVMEEEQKQAGALTRLLNLYAVPQWFIAHELICVSDSELKSPHESAGWTIVEYVNWFNKHSELERWQFLKGLLDVYKQSVVARGGTEFVRQFPILNLLINNNVIGTKA</sequence>
<reference evidence="3" key="1">
    <citation type="submission" date="2022-11" db="UniProtKB">
        <authorList>
            <consortium name="WormBaseParasite"/>
        </authorList>
    </citation>
    <scope>IDENTIFICATION</scope>
</reference>
<dbReference type="GO" id="GO:0006891">
    <property type="term" value="P:intra-Golgi vesicle-mediated transport"/>
    <property type="evidence" value="ECO:0007669"/>
    <property type="project" value="InterPro"/>
</dbReference>
<dbReference type="InterPro" id="IPR016024">
    <property type="entry name" value="ARM-type_fold"/>
</dbReference>
<evidence type="ECO:0000313" key="3">
    <source>
        <dbReference type="WBParaSite" id="Minc3s00578g14548"/>
    </source>
</evidence>
<dbReference type="AlphaFoldDB" id="A0A914LJU6"/>
<proteinExistence type="predicted"/>
<keyword evidence="2" id="KW-1185">Reference proteome</keyword>
<evidence type="ECO:0000313" key="2">
    <source>
        <dbReference type="Proteomes" id="UP000887563"/>
    </source>
</evidence>
<organism evidence="2 3">
    <name type="scientific">Meloidogyne incognita</name>
    <name type="common">Southern root-knot nematode worm</name>
    <name type="synonym">Oxyuris incognita</name>
    <dbReference type="NCBI Taxonomy" id="6306"/>
    <lineage>
        <taxon>Eukaryota</taxon>
        <taxon>Metazoa</taxon>
        <taxon>Ecdysozoa</taxon>
        <taxon>Nematoda</taxon>
        <taxon>Chromadorea</taxon>
        <taxon>Rhabditida</taxon>
        <taxon>Tylenchina</taxon>
        <taxon>Tylenchomorpha</taxon>
        <taxon>Tylenchoidea</taxon>
        <taxon>Meloidogynidae</taxon>
        <taxon>Meloidogyninae</taxon>
        <taxon>Meloidogyne</taxon>
        <taxon>Meloidogyne incognita group</taxon>
    </lineage>
</organism>
<dbReference type="SUPFAM" id="SSF48371">
    <property type="entry name" value="ARM repeat"/>
    <property type="match status" value="1"/>
</dbReference>
<dbReference type="PANTHER" id="PTHR13228:SF3">
    <property type="entry name" value="CONSERVED OLIGOMERIC GOLGI COMPLEX SUBUNIT 5"/>
    <property type="match status" value="1"/>
</dbReference>